<protein>
    <recommendedName>
        <fullName evidence="1">DNA2/NAM7 helicase-like C-terminal domain-containing protein</fullName>
    </recommendedName>
</protein>
<keyword evidence="3" id="KW-1185">Reference proteome</keyword>
<organism evidence="2 3">
    <name type="scientific">Effrenium voratum</name>
    <dbReference type="NCBI Taxonomy" id="2562239"/>
    <lineage>
        <taxon>Eukaryota</taxon>
        <taxon>Sar</taxon>
        <taxon>Alveolata</taxon>
        <taxon>Dinophyceae</taxon>
        <taxon>Suessiales</taxon>
        <taxon>Symbiodiniaceae</taxon>
        <taxon>Effrenium</taxon>
    </lineage>
</organism>
<proteinExistence type="predicted"/>
<dbReference type="Proteomes" id="UP001178507">
    <property type="component" value="Unassembled WGS sequence"/>
</dbReference>
<dbReference type="CDD" id="cd18808">
    <property type="entry name" value="SF1_C_Upf1"/>
    <property type="match status" value="1"/>
</dbReference>
<reference evidence="2" key="1">
    <citation type="submission" date="2023-08" db="EMBL/GenBank/DDBJ databases">
        <authorList>
            <person name="Chen Y."/>
            <person name="Shah S."/>
            <person name="Dougan E. K."/>
            <person name="Thang M."/>
            <person name="Chan C."/>
        </authorList>
    </citation>
    <scope>NUCLEOTIDE SEQUENCE</scope>
</reference>
<dbReference type="InterPro" id="IPR041679">
    <property type="entry name" value="DNA2/NAM7-like_C"/>
</dbReference>
<dbReference type="GO" id="GO:0043186">
    <property type="term" value="C:P granule"/>
    <property type="evidence" value="ECO:0007669"/>
    <property type="project" value="TreeGrafter"/>
</dbReference>
<evidence type="ECO:0000259" key="1">
    <source>
        <dbReference type="Pfam" id="PF13087"/>
    </source>
</evidence>
<dbReference type="InterPro" id="IPR027417">
    <property type="entry name" value="P-loop_NTPase"/>
</dbReference>
<dbReference type="InterPro" id="IPR045055">
    <property type="entry name" value="DNA2/NAM7-like"/>
</dbReference>
<dbReference type="SUPFAM" id="SSF52540">
    <property type="entry name" value="P-loop containing nucleoside triphosphate hydrolases"/>
    <property type="match status" value="1"/>
</dbReference>
<dbReference type="EMBL" id="CAUJNA010000957">
    <property type="protein sequence ID" value="CAJ1382927.1"/>
    <property type="molecule type" value="Genomic_DNA"/>
</dbReference>
<dbReference type="InterPro" id="IPR047187">
    <property type="entry name" value="SF1_C_Upf1"/>
</dbReference>
<dbReference type="Gene3D" id="3.40.50.300">
    <property type="entry name" value="P-loop containing nucleotide triphosphate hydrolases"/>
    <property type="match status" value="1"/>
</dbReference>
<dbReference type="PANTHER" id="PTHR10887:SF322">
    <property type="entry name" value="HELICASE MOV-10"/>
    <property type="match status" value="1"/>
</dbReference>
<dbReference type="GO" id="GO:0005829">
    <property type="term" value="C:cytosol"/>
    <property type="evidence" value="ECO:0007669"/>
    <property type="project" value="TreeGrafter"/>
</dbReference>
<evidence type="ECO:0000313" key="2">
    <source>
        <dbReference type="EMBL" id="CAJ1382927.1"/>
    </source>
</evidence>
<gene>
    <name evidence="2" type="ORF">EVOR1521_LOCUS10176</name>
</gene>
<sequence length="208" mass="23494">MGRFPWPNPEYHVAFVECGFCEGEERRRSHANPREADVLLEVLSWCLSAGMKPCQIGVITGYSAQQEMLQQRVAQLAKRLVFDPAELRVDTVDGFQGAERDLILASTVRSFSRVGFMRDPRRANVMLTRARRGLVVFGNGETLQTEEDTWKPWISWVRERGIELKAEVILPVEAGNDPGEPFTTPDLQSEALRRLSPPKLGEFVVPLV</sequence>
<evidence type="ECO:0000313" key="3">
    <source>
        <dbReference type="Proteomes" id="UP001178507"/>
    </source>
</evidence>
<comment type="caution">
    <text evidence="2">The sequence shown here is derived from an EMBL/GenBank/DDBJ whole genome shotgun (WGS) entry which is preliminary data.</text>
</comment>
<dbReference type="Pfam" id="PF13087">
    <property type="entry name" value="AAA_12"/>
    <property type="match status" value="1"/>
</dbReference>
<accession>A0AA36I8Y7</accession>
<dbReference type="GO" id="GO:0035194">
    <property type="term" value="P:regulatory ncRNA-mediated post-transcriptional gene silencing"/>
    <property type="evidence" value="ECO:0007669"/>
    <property type="project" value="TreeGrafter"/>
</dbReference>
<dbReference type="PANTHER" id="PTHR10887">
    <property type="entry name" value="DNA2/NAM7 HELICASE FAMILY"/>
    <property type="match status" value="1"/>
</dbReference>
<dbReference type="AlphaFoldDB" id="A0AA36I8Y7"/>
<feature type="domain" description="DNA2/NAM7 helicase-like C-terminal" evidence="1">
    <location>
        <begin position="6"/>
        <end position="140"/>
    </location>
</feature>
<name>A0AA36I8Y7_9DINO</name>